<dbReference type="Proteomes" id="UP000604825">
    <property type="component" value="Unassembled WGS sequence"/>
</dbReference>
<protein>
    <submittedName>
        <fullName evidence="1">Uncharacterized protein</fullName>
    </submittedName>
</protein>
<dbReference type="AlphaFoldDB" id="A0A811Q5F1"/>
<reference evidence="1" key="1">
    <citation type="submission" date="2020-10" db="EMBL/GenBank/DDBJ databases">
        <authorList>
            <person name="Han B."/>
            <person name="Lu T."/>
            <person name="Zhao Q."/>
            <person name="Huang X."/>
            <person name="Zhao Y."/>
        </authorList>
    </citation>
    <scope>NUCLEOTIDE SEQUENCE</scope>
</reference>
<sequence>MADDDGGESLDRIEDVLSDNMDGYDYEGASSFLAGHDEAEGWCVYTNNGYEGGGVLGYDTRVDHQYYYCCAEGCSSAEHMYLPLWE</sequence>
<organism evidence="1 2">
    <name type="scientific">Miscanthus lutarioriparius</name>
    <dbReference type="NCBI Taxonomy" id="422564"/>
    <lineage>
        <taxon>Eukaryota</taxon>
        <taxon>Viridiplantae</taxon>
        <taxon>Streptophyta</taxon>
        <taxon>Embryophyta</taxon>
        <taxon>Tracheophyta</taxon>
        <taxon>Spermatophyta</taxon>
        <taxon>Magnoliopsida</taxon>
        <taxon>Liliopsida</taxon>
        <taxon>Poales</taxon>
        <taxon>Poaceae</taxon>
        <taxon>PACMAD clade</taxon>
        <taxon>Panicoideae</taxon>
        <taxon>Andropogonodae</taxon>
        <taxon>Andropogoneae</taxon>
        <taxon>Saccharinae</taxon>
        <taxon>Miscanthus</taxon>
    </lineage>
</organism>
<accession>A0A811Q5F1</accession>
<evidence type="ECO:0000313" key="1">
    <source>
        <dbReference type="EMBL" id="CAD6251272.1"/>
    </source>
</evidence>
<gene>
    <name evidence="1" type="ORF">NCGR_LOCUS35027</name>
</gene>
<evidence type="ECO:0000313" key="2">
    <source>
        <dbReference type="Proteomes" id="UP000604825"/>
    </source>
</evidence>
<name>A0A811Q5F1_9POAL</name>
<dbReference type="OrthoDB" id="691231at2759"/>
<dbReference type="EMBL" id="CAJGYO010000008">
    <property type="protein sequence ID" value="CAD6251272.1"/>
    <property type="molecule type" value="Genomic_DNA"/>
</dbReference>
<proteinExistence type="predicted"/>
<comment type="caution">
    <text evidence="1">The sequence shown here is derived from an EMBL/GenBank/DDBJ whole genome shotgun (WGS) entry which is preliminary data.</text>
</comment>
<keyword evidence="2" id="KW-1185">Reference proteome</keyword>